<dbReference type="PANTHER" id="PTHR10742">
    <property type="entry name" value="FLAVIN MONOAMINE OXIDASE"/>
    <property type="match status" value="1"/>
</dbReference>
<dbReference type="Gene3D" id="3.50.50.60">
    <property type="entry name" value="FAD/NAD(P)-binding domain"/>
    <property type="match status" value="1"/>
</dbReference>
<proteinExistence type="predicted"/>
<dbReference type="InterPro" id="IPR050281">
    <property type="entry name" value="Flavin_monoamine_oxidase"/>
</dbReference>
<protein>
    <recommendedName>
        <fullName evidence="1">Amine oxidase domain-containing protein</fullName>
    </recommendedName>
</protein>
<accession>A0A6C0BFM5</accession>
<name>A0A6C0BFM5_9ZZZZ</name>
<organism evidence="2">
    <name type="scientific">viral metagenome</name>
    <dbReference type="NCBI Taxonomy" id="1070528"/>
    <lineage>
        <taxon>unclassified sequences</taxon>
        <taxon>metagenomes</taxon>
        <taxon>organismal metagenomes</taxon>
    </lineage>
</organism>
<dbReference type="PRINTS" id="PR00419">
    <property type="entry name" value="ADXRDTASE"/>
</dbReference>
<dbReference type="AlphaFoldDB" id="A0A6C0BFM5"/>
<dbReference type="SUPFAM" id="SSF51905">
    <property type="entry name" value="FAD/NAD(P)-binding domain"/>
    <property type="match status" value="1"/>
</dbReference>
<sequence length="403" mass="45762">MKFGIVGGGAAGLYCAWKILQQDASHEVHVFEKSSRIGGRIYTKNYKGAKLELGAGRLSDNHKLLLSLCHHFKLNLIKIGNKTTYFKDGKKQSIDINSVIKNIIDKSKSFDTSYLKSMTLDMFVRSNKILVSSELDDLIYAFGYHGDFENSNAHDAIEAMKRDKGSDIQYYLINGGMTKVTKCLTNDIKKMGGKINVNTGVLQWDGLNTLTFFDGSQQSFDKIFFCLPKAGLKAVSVDVYDKDLEKCLRTVNECSLIRVFAKYEKTWFDFMKETGKVTMNSTLCHIIPINFDEGVAMIVYADEKFARFWHNIEEKYGKTGVANEIEKQIGYVWKNAPRASWIYTKYWDCGVHLWGVNPFKYSNKPDSVHFVCGESVAHHHKCWVEGALESAHEAIQKCFLTTK</sequence>
<dbReference type="EMBL" id="MN739146">
    <property type="protein sequence ID" value="QHS90782.1"/>
    <property type="molecule type" value="Genomic_DNA"/>
</dbReference>
<dbReference type="InterPro" id="IPR002937">
    <property type="entry name" value="Amino_oxidase"/>
</dbReference>
<dbReference type="InterPro" id="IPR036188">
    <property type="entry name" value="FAD/NAD-bd_sf"/>
</dbReference>
<dbReference type="PANTHER" id="PTHR10742:SF410">
    <property type="entry name" value="LYSINE-SPECIFIC HISTONE DEMETHYLASE 2"/>
    <property type="match status" value="1"/>
</dbReference>
<reference evidence="2" key="1">
    <citation type="journal article" date="2020" name="Nature">
        <title>Giant virus diversity and host interactions through global metagenomics.</title>
        <authorList>
            <person name="Schulz F."/>
            <person name="Roux S."/>
            <person name="Paez-Espino D."/>
            <person name="Jungbluth S."/>
            <person name="Walsh D.A."/>
            <person name="Denef V.J."/>
            <person name="McMahon K.D."/>
            <person name="Konstantinidis K.T."/>
            <person name="Eloe-Fadrosh E.A."/>
            <person name="Kyrpides N.C."/>
            <person name="Woyke T."/>
        </authorList>
    </citation>
    <scope>NUCLEOTIDE SEQUENCE</scope>
    <source>
        <strain evidence="2">GVMAG-M-3300010354-11</strain>
    </source>
</reference>
<evidence type="ECO:0000313" key="2">
    <source>
        <dbReference type="EMBL" id="QHS90782.1"/>
    </source>
</evidence>
<feature type="domain" description="Amine oxidase" evidence="1">
    <location>
        <begin position="11"/>
        <end position="394"/>
    </location>
</feature>
<dbReference type="GO" id="GO:0016491">
    <property type="term" value="F:oxidoreductase activity"/>
    <property type="evidence" value="ECO:0007669"/>
    <property type="project" value="InterPro"/>
</dbReference>
<dbReference type="Pfam" id="PF01593">
    <property type="entry name" value="Amino_oxidase"/>
    <property type="match status" value="1"/>
</dbReference>
<evidence type="ECO:0000259" key="1">
    <source>
        <dbReference type="Pfam" id="PF01593"/>
    </source>
</evidence>